<dbReference type="InterPro" id="IPR007694">
    <property type="entry name" value="DNA_helicase_DnaB-like_C"/>
</dbReference>
<evidence type="ECO:0000256" key="11">
    <source>
        <dbReference type="NCBIfam" id="TIGR00665"/>
    </source>
</evidence>
<evidence type="ECO:0000256" key="9">
    <source>
        <dbReference type="ARBA" id="ARBA00023235"/>
    </source>
</evidence>
<dbReference type="Gene3D" id="3.40.50.300">
    <property type="entry name" value="P-loop containing nucleotide triphosphate hydrolases"/>
    <property type="match status" value="1"/>
</dbReference>
<dbReference type="InterPro" id="IPR016136">
    <property type="entry name" value="DNA_helicase_N/primase_C"/>
</dbReference>
<accession>A0ABX8B4D7</accession>
<evidence type="ECO:0000313" key="15">
    <source>
        <dbReference type="Proteomes" id="UP000677668"/>
    </source>
</evidence>
<dbReference type="SUPFAM" id="SSF52540">
    <property type="entry name" value="P-loop containing nucleoside triphosphate hydrolases"/>
    <property type="match status" value="1"/>
</dbReference>
<evidence type="ECO:0000256" key="1">
    <source>
        <dbReference type="ARBA" id="ARBA00008428"/>
    </source>
</evidence>
<dbReference type="Pfam" id="PF03796">
    <property type="entry name" value="DnaB_C"/>
    <property type="match status" value="1"/>
</dbReference>
<dbReference type="PROSITE" id="PS51199">
    <property type="entry name" value="SF4_HELICASE"/>
    <property type="match status" value="1"/>
</dbReference>
<evidence type="ECO:0000256" key="4">
    <source>
        <dbReference type="ARBA" id="ARBA00022741"/>
    </source>
</evidence>
<keyword evidence="5 12" id="KW-0378">Hydrolase</keyword>
<dbReference type="EMBL" id="CP072643">
    <property type="protein sequence ID" value="QUV95843.1"/>
    <property type="molecule type" value="Genomic_DNA"/>
</dbReference>
<keyword evidence="15" id="KW-1185">Reference proteome</keyword>
<proteinExistence type="inferred from homology"/>
<protein>
    <recommendedName>
        <fullName evidence="11 12">Replicative DNA helicase</fullName>
        <ecNumber evidence="11 12">5.6.2.3</ecNumber>
    </recommendedName>
</protein>
<evidence type="ECO:0000256" key="2">
    <source>
        <dbReference type="ARBA" id="ARBA00022515"/>
    </source>
</evidence>
<reference evidence="14 15" key="1">
    <citation type="submission" date="2021-03" db="EMBL/GenBank/DDBJ databases">
        <title>Genomic and phenotypic characterization of Chloracidobacterium isolates provides evidence for multiple species.</title>
        <authorList>
            <person name="Saini M.K."/>
            <person name="Costas A.M.G."/>
            <person name="Tank M."/>
            <person name="Bryant D.A."/>
        </authorList>
    </citation>
    <scope>NUCLEOTIDE SEQUENCE [LARGE SCALE GENOMIC DNA]</scope>
    <source>
        <strain evidence="14 15">N</strain>
    </source>
</reference>
<dbReference type="SMART" id="SM00382">
    <property type="entry name" value="AAA"/>
    <property type="match status" value="1"/>
</dbReference>
<evidence type="ECO:0000256" key="7">
    <source>
        <dbReference type="ARBA" id="ARBA00022840"/>
    </source>
</evidence>
<evidence type="ECO:0000256" key="5">
    <source>
        <dbReference type="ARBA" id="ARBA00022801"/>
    </source>
</evidence>
<dbReference type="GO" id="GO:0003678">
    <property type="term" value="F:DNA helicase activity"/>
    <property type="evidence" value="ECO:0007669"/>
    <property type="project" value="UniProtKB-EC"/>
</dbReference>
<dbReference type="Pfam" id="PF00772">
    <property type="entry name" value="DnaB"/>
    <property type="match status" value="1"/>
</dbReference>
<keyword evidence="3 12" id="KW-0235">DNA replication</keyword>
<keyword evidence="6 12" id="KW-0347">Helicase</keyword>
<evidence type="ECO:0000256" key="12">
    <source>
        <dbReference type="RuleBase" id="RU362085"/>
    </source>
</evidence>
<evidence type="ECO:0000256" key="3">
    <source>
        <dbReference type="ARBA" id="ARBA00022705"/>
    </source>
</evidence>
<dbReference type="InterPro" id="IPR036185">
    <property type="entry name" value="DNA_heli_DnaB-like_N_sf"/>
</dbReference>
<dbReference type="PANTHER" id="PTHR30153:SF2">
    <property type="entry name" value="REPLICATIVE DNA HELICASE"/>
    <property type="match status" value="1"/>
</dbReference>
<dbReference type="InterPro" id="IPR007693">
    <property type="entry name" value="DNA_helicase_DnaB-like_N"/>
</dbReference>
<keyword evidence="4 12" id="KW-0547">Nucleotide-binding</keyword>
<dbReference type="NCBIfam" id="NF004384">
    <property type="entry name" value="PRK05748.1"/>
    <property type="match status" value="1"/>
</dbReference>
<evidence type="ECO:0000256" key="8">
    <source>
        <dbReference type="ARBA" id="ARBA00023125"/>
    </source>
</evidence>
<evidence type="ECO:0000259" key="13">
    <source>
        <dbReference type="PROSITE" id="PS51199"/>
    </source>
</evidence>
<gene>
    <name evidence="14" type="primary">dnaB</name>
    <name evidence="14" type="ORF">J8C05_15095</name>
</gene>
<evidence type="ECO:0000313" key="14">
    <source>
        <dbReference type="EMBL" id="QUV95843.1"/>
    </source>
</evidence>
<comment type="catalytic activity">
    <reaction evidence="10 12">
        <text>ATP + H2O = ADP + phosphate + H(+)</text>
        <dbReference type="Rhea" id="RHEA:13065"/>
        <dbReference type="ChEBI" id="CHEBI:15377"/>
        <dbReference type="ChEBI" id="CHEBI:15378"/>
        <dbReference type="ChEBI" id="CHEBI:30616"/>
        <dbReference type="ChEBI" id="CHEBI:43474"/>
        <dbReference type="ChEBI" id="CHEBI:456216"/>
        <dbReference type="EC" id="5.6.2.3"/>
    </reaction>
</comment>
<keyword evidence="2 12" id="KW-0639">Primosome</keyword>
<dbReference type="Gene3D" id="1.10.860.10">
    <property type="entry name" value="DNAb Helicase, Chain A"/>
    <property type="match status" value="1"/>
</dbReference>
<dbReference type="PANTHER" id="PTHR30153">
    <property type="entry name" value="REPLICATIVE DNA HELICASE DNAB"/>
    <property type="match status" value="1"/>
</dbReference>
<evidence type="ECO:0000256" key="10">
    <source>
        <dbReference type="ARBA" id="ARBA00048954"/>
    </source>
</evidence>
<dbReference type="InterPro" id="IPR007692">
    <property type="entry name" value="DNA_helicase_DnaB"/>
</dbReference>
<sequence>MLAFYTGSPKGRAKADAKTTEETFTLPHDLDAERSILASILLDNEVCHEALELLQPEDFFRPSHQQIFAAMRELSETGQPIDPTTLATLLRQRGQLDKVGGITALSALLDAYAIPANLEAYAKTVKDKSMLRRAIDICQAGIRACRLEEQDAHSIIDELERGIFEVGEARIRSGFVPVSEVARTQLQQVEAAQSTSGRLTGLATGFADFDRLTNGLQPSDLIIVAARPSAGKTAFCLNIAQNAAVVDGKRVGIFSLEMSKESLVMRLLCAQSRVDSQRLRSGYLSRDEWRKLAEALQELTTAPIFIDDTPGISVAEMRAKARRLKAQHGLDLLIVDYLQLVRGRGRHENRQTEVSQISRDLKGLAKELDIPLIALSQLSRASENRADHRPMLSDLRESGSIEQDADVVAFIFREEMYNPTDDNAGRAELIVAKQRNGPTGTVELTFIKACTRFDNLWEEDL</sequence>
<keyword evidence="7 12" id="KW-0067">ATP-binding</keyword>
<dbReference type="SUPFAM" id="SSF48024">
    <property type="entry name" value="N-terminal domain of DnaB helicase"/>
    <property type="match status" value="1"/>
</dbReference>
<evidence type="ECO:0000256" key="6">
    <source>
        <dbReference type="ARBA" id="ARBA00022806"/>
    </source>
</evidence>
<dbReference type="EC" id="5.6.2.3" evidence="11 12"/>
<comment type="function">
    <text evidence="12">The main replicative DNA helicase, it participates in initiation and elongation during chromosome replication. Travels ahead of the DNA replisome, separating dsDNA into templates for DNA synthesis. A processive ATP-dependent 5'-3' DNA helicase it has DNA-dependent ATPase activity.</text>
</comment>
<organism evidence="14 15">
    <name type="scientific">Chloracidobacterium sp. N</name>
    <dbReference type="NCBI Taxonomy" id="2821540"/>
    <lineage>
        <taxon>Bacteria</taxon>
        <taxon>Pseudomonadati</taxon>
        <taxon>Acidobacteriota</taxon>
        <taxon>Terriglobia</taxon>
        <taxon>Terriglobales</taxon>
        <taxon>Acidobacteriaceae</taxon>
        <taxon>Chloracidobacterium</taxon>
        <taxon>Chloracidobacterium aggregatum</taxon>
    </lineage>
</organism>
<keyword evidence="9" id="KW-0413">Isomerase</keyword>
<dbReference type="InterPro" id="IPR003593">
    <property type="entry name" value="AAA+_ATPase"/>
</dbReference>
<name>A0ABX8B4D7_9BACT</name>
<dbReference type="CDD" id="cd00984">
    <property type="entry name" value="DnaB_C"/>
    <property type="match status" value="1"/>
</dbReference>
<dbReference type="InterPro" id="IPR027417">
    <property type="entry name" value="P-loop_NTPase"/>
</dbReference>
<feature type="domain" description="SF4 helicase" evidence="13">
    <location>
        <begin position="195"/>
        <end position="460"/>
    </location>
</feature>
<dbReference type="NCBIfam" id="TIGR00665">
    <property type="entry name" value="DnaB"/>
    <property type="match status" value="1"/>
</dbReference>
<comment type="similarity">
    <text evidence="1 12">Belongs to the helicase family. DnaB subfamily.</text>
</comment>
<keyword evidence="8 12" id="KW-0238">DNA-binding</keyword>
<dbReference type="GO" id="GO:0016787">
    <property type="term" value="F:hydrolase activity"/>
    <property type="evidence" value="ECO:0007669"/>
    <property type="project" value="UniProtKB-KW"/>
</dbReference>
<dbReference type="Proteomes" id="UP000677668">
    <property type="component" value="Chromosome 2"/>
</dbReference>